<dbReference type="InterPro" id="IPR006225">
    <property type="entry name" value="PsdUridine_synth_RluC/D"/>
</dbReference>
<organism evidence="4">
    <name type="scientific">freshwater metagenome</name>
    <dbReference type="NCBI Taxonomy" id="449393"/>
    <lineage>
        <taxon>unclassified sequences</taxon>
        <taxon>metagenomes</taxon>
        <taxon>ecological metagenomes</taxon>
    </lineage>
</organism>
<accession>A0A6J6NV49</accession>
<comment type="similarity">
    <text evidence="1">Belongs to the pseudouridine synthase RluA family.</text>
</comment>
<dbReference type="SUPFAM" id="SSF55120">
    <property type="entry name" value="Pseudouridine synthase"/>
    <property type="match status" value="1"/>
</dbReference>
<evidence type="ECO:0000313" key="4">
    <source>
        <dbReference type="EMBL" id="CAB4688585.1"/>
    </source>
</evidence>
<dbReference type="PROSITE" id="PS01129">
    <property type="entry name" value="PSI_RLU"/>
    <property type="match status" value="1"/>
</dbReference>
<dbReference type="NCBIfam" id="TIGR00005">
    <property type="entry name" value="rluA_subfam"/>
    <property type="match status" value="1"/>
</dbReference>
<dbReference type="GO" id="GO:0003723">
    <property type="term" value="F:RNA binding"/>
    <property type="evidence" value="ECO:0007669"/>
    <property type="project" value="InterPro"/>
</dbReference>
<dbReference type="PANTHER" id="PTHR21600">
    <property type="entry name" value="MITOCHONDRIAL RNA PSEUDOURIDINE SYNTHASE"/>
    <property type="match status" value="1"/>
</dbReference>
<dbReference type="Pfam" id="PF00849">
    <property type="entry name" value="PseudoU_synth_2"/>
    <property type="match status" value="1"/>
</dbReference>
<dbReference type="PANTHER" id="PTHR21600:SF44">
    <property type="entry name" value="RIBOSOMAL LARGE SUBUNIT PSEUDOURIDINE SYNTHASE D"/>
    <property type="match status" value="1"/>
</dbReference>
<dbReference type="CDD" id="cd02869">
    <property type="entry name" value="PseudoU_synth_RluA_like"/>
    <property type="match status" value="1"/>
</dbReference>
<dbReference type="PROSITE" id="PS50889">
    <property type="entry name" value="S4"/>
    <property type="match status" value="1"/>
</dbReference>
<reference evidence="4" key="1">
    <citation type="submission" date="2020-05" db="EMBL/GenBank/DDBJ databases">
        <authorList>
            <person name="Chiriac C."/>
            <person name="Salcher M."/>
            <person name="Ghai R."/>
            <person name="Kavagutti S V."/>
        </authorList>
    </citation>
    <scope>NUCLEOTIDE SEQUENCE</scope>
</reference>
<dbReference type="InterPro" id="IPR020103">
    <property type="entry name" value="PsdUridine_synth_cat_dom_sf"/>
</dbReference>
<dbReference type="GO" id="GO:0009982">
    <property type="term" value="F:pseudouridine synthase activity"/>
    <property type="evidence" value="ECO:0007669"/>
    <property type="project" value="InterPro"/>
</dbReference>
<dbReference type="InterPro" id="IPR006145">
    <property type="entry name" value="PsdUridine_synth_RsuA/RluA"/>
</dbReference>
<keyword evidence="2" id="KW-0413">Isomerase</keyword>
<dbReference type="InterPro" id="IPR006224">
    <property type="entry name" value="PsdUridine_synth_RluA-like_CS"/>
</dbReference>
<dbReference type="Gene3D" id="3.10.290.10">
    <property type="entry name" value="RNA-binding S4 domain"/>
    <property type="match status" value="1"/>
</dbReference>
<dbReference type="EMBL" id="CAEZXK010000018">
    <property type="protein sequence ID" value="CAB4688585.1"/>
    <property type="molecule type" value="Genomic_DNA"/>
</dbReference>
<dbReference type="AlphaFoldDB" id="A0A6J6NV49"/>
<sequence length="308" mass="33512">MTERRLLLVPPSLDGERADAALSKMLGMSRSASAELLLAGAVLSGTELVTKSQRVTSEQVLEVSIPDKRDPLAVEPTDVADLRIVYEDADLIVVDKPAGVAAHPSVGWTGPTVVGALMAKGVRISTSGAAERQGIVQRLDVGTSGLMMVAKTEVAYSRLKQAFRDRAVHKVYHAVIQGHPDPVEGTIDAPIGRHPKAEFKFAVMNDGKPSITHYKLLEAFASASLVEVVLETGRTHQIRVHFSAFKHPLLGDTMYGADPTLASRMQSERQWLHAMRLSFLHPMTGEQVSFESNYTEDLAQTLERLKGN</sequence>
<evidence type="ECO:0000256" key="1">
    <source>
        <dbReference type="ARBA" id="ARBA00010876"/>
    </source>
</evidence>
<dbReference type="GO" id="GO:0000455">
    <property type="term" value="P:enzyme-directed rRNA pseudouridine synthesis"/>
    <property type="evidence" value="ECO:0007669"/>
    <property type="project" value="TreeGrafter"/>
</dbReference>
<feature type="domain" description="Pseudouridine synthase RsuA/RluA-like" evidence="3">
    <location>
        <begin position="90"/>
        <end position="244"/>
    </location>
</feature>
<evidence type="ECO:0000259" key="3">
    <source>
        <dbReference type="Pfam" id="PF00849"/>
    </source>
</evidence>
<evidence type="ECO:0000256" key="2">
    <source>
        <dbReference type="ARBA" id="ARBA00023235"/>
    </source>
</evidence>
<protein>
    <submittedName>
        <fullName evidence="4">Unannotated protein</fullName>
    </submittedName>
</protein>
<proteinExistence type="inferred from homology"/>
<name>A0A6J6NV49_9ZZZZ</name>
<dbReference type="Gene3D" id="3.30.2350.10">
    <property type="entry name" value="Pseudouridine synthase"/>
    <property type="match status" value="1"/>
</dbReference>
<dbReference type="InterPro" id="IPR036986">
    <property type="entry name" value="S4_RNA-bd_sf"/>
</dbReference>
<dbReference type="InterPro" id="IPR050188">
    <property type="entry name" value="RluA_PseudoU_synthase"/>
</dbReference>
<gene>
    <name evidence="4" type="ORF">UFOPK2370_00797</name>
</gene>